<organism evidence="5 6">
    <name type="scientific">Rotaria sordida</name>
    <dbReference type="NCBI Taxonomy" id="392033"/>
    <lineage>
        <taxon>Eukaryota</taxon>
        <taxon>Metazoa</taxon>
        <taxon>Spiralia</taxon>
        <taxon>Gnathifera</taxon>
        <taxon>Rotifera</taxon>
        <taxon>Eurotatoria</taxon>
        <taxon>Bdelloidea</taxon>
        <taxon>Philodinida</taxon>
        <taxon>Philodinidae</taxon>
        <taxon>Rotaria</taxon>
    </lineage>
</organism>
<evidence type="ECO:0000256" key="2">
    <source>
        <dbReference type="ARBA" id="ARBA00022525"/>
    </source>
</evidence>
<evidence type="ECO:0000313" key="6">
    <source>
        <dbReference type="Proteomes" id="UP000663882"/>
    </source>
</evidence>
<comment type="caution">
    <text evidence="5">The sequence shown here is derived from an EMBL/GenBank/DDBJ whole genome shotgun (WGS) entry which is preliminary data.</text>
</comment>
<dbReference type="PANTHER" id="PTHR31279:SF58">
    <property type="entry name" value="PROTEIN EXORDIUM-LIKE 2"/>
    <property type="match status" value="1"/>
</dbReference>
<comment type="similarity">
    <text evidence="4">Belongs to the EXORDIUM family.</text>
</comment>
<evidence type="ECO:0000256" key="1">
    <source>
        <dbReference type="ARBA" id="ARBA00004613"/>
    </source>
</evidence>
<evidence type="ECO:0000256" key="3">
    <source>
        <dbReference type="ARBA" id="ARBA00022729"/>
    </source>
</evidence>
<comment type="subcellular location">
    <subcellularLocation>
        <location evidence="1">Secreted</location>
    </subcellularLocation>
</comment>
<proteinExistence type="inferred from homology"/>
<dbReference type="GO" id="GO:0005576">
    <property type="term" value="C:extracellular region"/>
    <property type="evidence" value="ECO:0007669"/>
    <property type="project" value="UniProtKB-SubCell"/>
</dbReference>
<keyword evidence="2" id="KW-0964">Secreted</keyword>
<protein>
    <submittedName>
        <fullName evidence="5">Uncharacterized protein</fullName>
    </submittedName>
</protein>
<dbReference type="InterPro" id="IPR006766">
    <property type="entry name" value="EXORDIUM-like"/>
</dbReference>
<dbReference type="AlphaFoldDB" id="A0A814KB40"/>
<accession>A0A814KB40</accession>
<gene>
    <name evidence="5" type="ORF">RFH988_LOCUS16610</name>
</gene>
<reference evidence="5" key="1">
    <citation type="submission" date="2021-02" db="EMBL/GenBank/DDBJ databases">
        <authorList>
            <person name="Nowell W R."/>
        </authorList>
    </citation>
    <scope>NUCLEOTIDE SEQUENCE</scope>
</reference>
<evidence type="ECO:0000313" key="5">
    <source>
        <dbReference type="EMBL" id="CAF1048656.1"/>
    </source>
</evidence>
<dbReference type="Proteomes" id="UP000663882">
    <property type="component" value="Unassembled WGS sequence"/>
</dbReference>
<dbReference type="PANTHER" id="PTHR31279">
    <property type="entry name" value="PROTEIN EXORDIUM-LIKE 5"/>
    <property type="match status" value="1"/>
</dbReference>
<dbReference type="Pfam" id="PF04674">
    <property type="entry name" value="Phi_1"/>
    <property type="match status" value="1"/>
</dbReference>
<sequence length="222" mass="24931">MSEDSRPNFAESDIYIHQQPRCTERNNPAILRGKFPVHEVFEGQRNGASKKPSNRISYTIGSRVLTGDTKVYVVFYGNWSTIQKNIVNTFISQMSNTSWFNIEKTYYYQATPTSPKIYTTGSVILGNTVTDNYTYGNELTDTSVPNIFYDRILSGELPSDPNGNPESCIYSCVAYNYNVSPSGDHGVDGMLNIIAHEIVEAMSDPDVNAWLDSYGNENADKW</sequence>
<evidence type="ECO:0000256" key="4">
    <source>
        <dbReference type="ARBA" id="ARBA00023591"/>
    </source>
</evidence>
<dbReference type="EMBL" id="CAJNOO010000856">
    <property type="protein sequence ID" value="CAF1048656.1"/>
    <property type="molecule type" value="Genomic_DNA"/>
</dbReference>
<keyword evidence="3" id="KW-0732">Signal</keyword>
<dbReference type="OrthoDB" id="10057066at2759"/>
<name>A0A814KB40_9BILA</name>